<dbReference type="RefSeq" id="XP_007715888.1">
    <property type="nucleotide sequence ID" value="XM_007717698.1"/>
</dbReference>
<dbReference type="eggNOG" id="ENOG502T64Y">
    <property type="taxonomic scope" value="Eukaryota"/>
</dbReference>
<dbReference type="AlphaFoldDB" id="W6XQV7"/>
<accession>W6XQV7</accession>
<evidence type="ECO:0000313" key="3">
    <source>
        <dbReference type="Proteomes" id="UP000053841"/>
    </source>
</evidence>
<dbReference type="EMBL" id="KI964728">
    <property type="protein sequence ID" value="EUC29822.1"/>
    <property type="molecule type" value="Genomic_DNA"/>
</dbReference>
<reference evidence="2 3" key="1">
    <citation type="journal article" date="2013" name="PLoS Genet.">
        <title>Comparative genome structure, secondary metabolite, and effector coding capacity across Cochliobolus pathogens.</title>
        <authorList>
            <person name="Condon B.J."/>
            <person name="Leng Y."/>
            <person name="Wu D."/>
            <person name="Bushley K.E."/>
            <person name="Ohm R.A."/>
            <person name="Otillar R."/>
            <person name="Martin J."/>
            <person name="Schackwitz W."/>
            <person name="Grimwood J."/>
            <person name="MohdZainudin N."/>
            <person name="Xue C."/>
            <person name="Wang R."/>
            <person name="Manning V.A."/>
            <person name="Dhillon B."/>
            <person name="Tu Z.J."/>
            <person name="Steffenson B.J."/>
            <person name="Salamov A."/>
            <person name="Sun H."/>
            <person name="Lowry S."/>
            <person name="LaButti K."/>
            <person name="Han J."/>
            <person name="Copeland A."/>
            <person name="Lindquist E."/>
            <person name="Barry K."/>
            <person name="Schmutz J."/>
            <person name="Baker S.E."/>
            <person name="Ciuffetti L.M."/>
            <person name="Grigoriev I.V."/>
            <person name="Zhong S."/>
            <person name="Turgeon B.G."/>
        </authorList>
    </citation>
    <scope>NUCLEOTIDE SEQUENCE [LARGE SCALE GENOMIC DNA]</scope>
    <source>
        <strain evidence="2 3">26-R-13</strain>
    </source>
</reference>
<name>W6XQV7_COCC2</name>
<dbReference type="OrthoDB" id="3785354at2759"/>
<dbReference type="KEGG" id="bze:COCCADRAFT_39870"/>
<keyword evidence="1" id="KW-0472">Membrane</keyword>
<sequence>MNESFAFWFPSVWTLIGAIFTIISFFLSLCLALGKRDIRDDVLALRTAATARGQLLAQVLDTLRELRIDLQALASTVREIHEDAVRLKTGQQKPANPVVLEILTDPWNSTTGHPKIQRRFGPFSFQGYLRAQAEALARERMKAAPDPLHDVD</sequence>
<feature type="transmembrane region" description="Helical" evidence="1">
    <location>
        <begin position="12"/>
        <end position="33"/>
    </location>
</feature>
<gene>
    <name evidence="2" type="ORF">COCCADRAFT_39870</name>
</gene>
<keyword evidence="1" id="KW-1133">Transmembrane helix</keyword>
<protein>
    <submittedName>
        <fullName evidence="2">Uncharacterized protein</fullName>
    </submittedName>
</protein>
<dbReference type="HOGENOM" id="CLU_1722039_0_0_1"/>
<organism evidence="2 3">
    <name type="scientific">Cochliobolus carbonum (strain 26-R-13)</name>
    <name type="common">Maize leaf spot fungus</name>
    <name type="synonym">Bipolaris zeicola</name>
    <dbReference type="NCBI Taxonomy" id="930089"/>
    <lineage>
        <taxon>Eukaryota</taxon>
        <taxon>Fungi</taxon>
        <taxon>Dikarya</taxon>
        <taxon>Ascomycota</taxon>
        <taxon>Pezizomycotina</taxon>
        <taxon>Dothideomycetes</taxon>
        <taxon>Pleosporomycetidae</taxon>
        <taxon>Pleosporales</taxon>
        <taxon>Pleosporineae</taxon>
        <taxon>Pleosporaceae</taxon>
        <taxon>Bipolaris</taxon>
    </lineage>
</organism>
<proteinExistence type="predicted"/>
<keyword evidence="3" id="KW-1185">Reference proteome</keyword>
<dbReference type="GeneID" id="19149110"/>
<dbReference type="Proteomes" id="UP000053841">
    <property type="component" value="Unassembled WGS sequence"/>
</dbReference>
<evidence type="ECO:0000256" key="1">
    <source>
        <dbReference type="SAM" id="Phobius"/>
    </source>
</evidence>
<evidence type="ECO:0000313" key="2">
    <source>
        <dbReference type="EMBL" id="EUC29822.1"/>
    </source>
</evidence>
<keyword evidence="1" id="KW-0812">Transmembrane</keyword>